<keyword evidence="9" id="KW-0378">Hydrolase</keyword>
<dbReference type="GO" id="GO:0006298">
    <property type="term" value="P:mismatch repair"/>
    <property type="evidence" value="ECO:0007669"/>
    <property type="project" value="TreeGrafter"/>
</dbReference>
<dbReference type="AlphaFoldDB" id="A0A376AKR0"/>
<keyword evidence="10 14" id="KW-0408">Iron</keyword>
<dbReference type="GO" id="GO:0006284">
    <property type="term" value="P:base-excision repair"/>
    <property type="evidence" value="ECO:0007669"/>
    <property type="project" value="UniProtKB-UniRule"/>
</dbReference>
<accession>A0A376AKR0</accession>
<keyword evidence="13 14" id="KW-0326">Glycosidase</keyword>
<dbReference type="GO" id="GO:0000701">
    <property type="term" value="F:purine-specific mismatch base pair DNA N-glycosylase activity"/>
    <property type="evidence" value="ECO:0007669"/>
    <property type="project" value="UniProtKB-EC"/>
</dbReference>
<dbReference type="InterPro" id="IPR015797">
    <property type="entry name" value="NUDIX_hydrolase-like_dom_sf"/>
</dbReference>
<dbReference type="Gene3D" id="3.90.79.10">
    <property type="entry name" value="Nucleoside Triphosphate Pyrophosphohydrolase"/>
    <property type="match status" value="1"/>
</dbReference>
<dbReference type="EMBL" id="UEYP01000007">
    <property type="protein sequence ID" value="SSC68398.1"/>
    <property type="molecule type" value="Genomic_DNA"/>
</dbReference>
<dbReference type="SUPFAM" id="SSF55811">
    <property type="entry name" value="Nudix"/>
    <property type="match status" value="1"/>
</dbReference>
<evidence type="ECO:0000313" key="16">
    <source>
        <dbReference type="EMBL" id="SSC68398.1"/>
    </source>
</evidence>
<dbReference type="Gene3D" id="1.10.1670.10">
    <property type="entry name" value="Helix-hairpin-Helix base-excision DNA repair enzymes (C-terminal)"/>
    <property type="match status" value="1"/>
</dbReference>
<comment type="cofactor">
    <cofactor evidence="14">
        <name>[4Fe-4S] cluster</name>
        <dbReference type="ChEBI" id="CHEBI:49883"/>
    </cofactor>
    <text evidence="14">Binds 1 [4Fe-4S] cluster.</text>
</comment>
<dbReference type="PANTHER" id="PTHR42944:SF1">
    <property type="entry name" value="ADENINE DNA GLYCOSYLASE"/>
    <property type="match status" value="1"/>
</dbReference>
<dbReference type="PROSITE" id="PS00764">
    <property type="entry name" value="ENDONUCLEASE_III_1"/>
    <property type="match status" value="1"/>
</dbReference>
<dbReference type="InterPro" id="IPR004036">
    <property type="entry name" value="Endonuclease-III-like_CS2"/>
</dbReference>
<dbReference type="Pfam" id="PF14815">
    <property type="entry name" value="NUDIX_4"/>
    <property type="match status" value="1"/>
</dbReference>
<dbReference type="SUPFAM" id="SSF48150">
    <property type="entry name" value="DNA-glycosylase"/>
    <property type="match status" value="1"/>
</dbReference>
<dbReference type="FunFam" id="1.10.340.30:FF:000002">
    <property type="entry name" value="Adenine DNA glycosylase"/>
    <property type="match status" value="1"/>
</dbReference>
<dbReference type="EC" id="3.2.2.31" evidence="4 14"/>
<evidence type="ECO:0000256" key="12">
    <source>
        <dbReference type="ARBA" id="ARBA00023204"/>
    </source>
</evidence>
<evidence type="ECO:0000256" key="13">
    <source>
        <dbReference type="ARBA" id="ARBA00023295"/>
    </source>
</evidence>
<name>A0A376AKR0_9HYPH</name>
<comment type="function">
    <text evidence="2">Adenine glycosylase active on G-A mispairs. MutY also corrects error-prone DNA synthesis past GO lesions which are due to the oxidatively damaged form of guanine: 7,8-dihydro-8-oxoguanine (8-oxo-dGTP).</text>
</comment>
<evidence type="ECO:0000259" key="15">
    <source>
        <dbReference type="SMART" id="SM00478"/>
    </source>
</evidence>
<keyword evidence="7" id="KW-0479">Metal-binding</keyword>
<dbReference type="CDD" id="cd00056">
    <property type="entry name" value="ENDO3c"/>
    <property type="match status" value="1"/>
</dbReference>
<evidence type="ECO:0000313" key="17">
    <source>
        <dbReference type="Proteomes" id="UP000254764"/>
    </source>
</evidence>
<dbReference type="Pfam" id="PF00633">
    <property type="entry name" value="HHH"/>
    <property type="match status" value="1"/>
</dbReference>
<evidence type="ECO:0000256" key="10">
    <source>
        <dbReference type="ARBA" id="ARBA00023004"/>
    </source>
</evidence>
<dbReference type="GO" id="GO:0051539">
    <property type="term" value="F:4 iron, 4 sulfur cluster binding"/>
    <property type="evidence" value="ECO:0007669"/>
    <property type="project" value="UniProtKB-UniRule"/>
</dbReference>
<dbReference type="Pfam" id="PF00730">
    <property type="entry name" value="HhH-GPD"/>
    <property type="match status" value="1"/>
</dbReference>
<dbReference type="PROSITE" id="PS01155">
    <property type="entry name" value="ENDONUCLEASE_III_2"/>
    <property type="match status" value="1"/>
</dbReference>
<evidence type="ECO:0000256" key="3">
    <source>
        <dbReference type="ARBA" id="ARBA00008343"/>
    </source>
</evidence>
<dbReference type="InterPro" id="IPR004035">
    <property type="entry name" value="Endouclease-III_FeS-bd_BS"/>
</dbReference>
<dbReference type="InterPro" id="IPR003651">
    <property type="entry name" value="Endonuclease3_FeS-loop_motif"/>
</dbReference>
<reference evidence="17" key="1">
    <citation type="submission" date="2018-07" db="EMBL/GenBank/DDBJ databases">
        <authorList>
            <person name="Peiro R."/>
            <person name="Begona"/>
            <person name="Cbmso G."/>
            <person name="Lopez M."/>
            <person name="Gonzalez S."/>
        </authorList>
    </citation>
    <scope>NUCLEOTIDE SEQUENCE [LARGE SCALE GENOMIC DNA]</scope>
</reference>
<dbReference type="GO" id="GO:0046872">
    <property type="term" value="F:metal ion binding"/>
    <property type="evidence" value="ECO:0007669"/>
    <property type="project" value="UniProtKB-UniRule"/>
</dbReference>
<dbReference type="Pfam" id="PF10576">
    <property type="entry name" value="EndIII_4Fe-2S"/>
    <property type="match status" value="1"/>
</dbReference>
<dbReference type="InterPro" id="IPR011257">
    <property type="entry name" value="DNA_glycosylase"/>
</dbReference>
<evidence type="ECO:0000256" key="5">
    <source>
        <dbReference type="ARBA" id="ARBA00022023"/>
    </source>
</evidence>
<dbReference type="Proteomes" id="UP000254764">
    <property type="component" value="Unassembled WGS sequence"/>
</dbReference>
<comment type="similarity">
    <text evidence="3 14">Belongs to the Nth/MutY family.</text>
</comment>
<protein>
    <recommendedName>
        <fullName evidence="5 14">Adenine DNA glycosylase</fullName>
        <ecNumber evidence="4 14">3.2.2.31</ecNumber>
    </recommendedName>
</protein>
<dbReference type="CDD" id="cd03431">
    <property type="entry name" value="NUDIX_DNA_Glycosylase_C-MutY"/>
    <property type="match status" value="1"/>
</dbReference>
<dbReference type="GO" id="GO:0035485">
    <property type="term" value="F:adenine/guanine mispair binding"/>
    <property type="evidence" value="ECO:0007669"/>
    <property type="project" value="TreeGrafter"/>
</dbReference>
<evidence type="ECO:0000256" key="9">
    <source>
        <dbReference type="ARBA" id="ARBA00022801"/>
    </source>
</evidence>
<dbReference type="NCBIfam" id="TIGR01084">
    <property type="entry name" value="mutY"/>
    <property type="match status" value="1"/>
</dbReference>
<dbReference type="InterPro" id="IPR044298">
    <property type="entry name" value="MIG/MutY"/>
</dbReference>
<keyword evidence="8 14" id="KW-0227">DNA damage</keyword>
<dbReference type="PANTHER" id="PTHR42944">
    <property type="entry name" value="ADENINE DNA GLYCOSYLASE"/>
    <property type="match status" value="1"/>
</dbReference>
<dbReference type="GO" id="GO:0034039">
    <property type="term" value="F:8-oxo-7,8-dihydroguanine DNA N-glycosylase activity"/>
    <property type="evidence" value="ECO:0007669"/>
    <property type="project" value="TreeGrafter"/>
</dbReference>
<dbReference type="Gene3D" id="1.10.340.30">
    <property type="entry name" value="Hypothetical protein, domain 2"/>
    <property type="match status" value="1"/>
</dbReference>
<evidence type="ECO:0000256" key="14">
    <source>
        <dbReference type="RuleBase" id="RU365096"/>
    </source>
</evidence>
<evidence type="ECO:0000256" key="11">
    <source>
        <dbReference type="ARBA" id="ARBA00023014"/>
    </source>
</evidence>
<evidence type="ECO:0000256" key="7">
    <source>
        <dbReference type="ARBA" id="ARBA00022723"/>
    </source>
</evidence>
<keyword evidence="17" id="KW-1185">Reference proteome</keyword>
<evidence type="ECO:0000256" key="4">
    <source>
        <dbReference type="ARBA" id="ARBA00012045"/>
    </source>
</evidence>
<keyword evidence="6" id="KW-0004">4Fe-4S</keyword>
<evidence type="ECO:0000256" key="8">
    <source>
        <dbReference type="ARBA" id="ARBA00022763"/>
    </source>
</evidence>
<comment type="catalytic activity">
    <reaction evidence="1 14">
        <text>Hydrolyzes free adenine bases from 7,8-dihydro-8-oxoguanine:adenine mismatched double-stranded DNA, leaving an apurinic site.</text>
        <dbReference type="EC" id="3.2.2.31"/>
    </reaction>
</comment>
<evidence type="ECO:0000256" key="2">
    <source>
        <dbReference type="ARBA" id="ARBA00002933"/>
    </source>
</evidence>
<dbReference type="STRING" id="1336235.GCA_000518785_02715"/>
<dbReference type="GO" id="GO:0032357">
    <property type="term" value="F:oxidized purine DNA binding"/>
    <property type="evidence" value="ECO:0007669"/>
    <property type="project" value="TreeGrafter"/>
</dbReference>
<dbReference type="InterPro" id="IPR005760">
    <property type="entry name" value="A/G_AdeGlyc_MutY"/>
</dbReference>
<dbReference type="InterPro" id="IPR003265">
    <property type="entry name" value="HhH-GPD_domain"/>
</dbReference>
<dbReference type="SMART" id="SM00525">
    <property type="entry name" value="FES"/>
    <property type="match status" value="1"/>
</dbReference>
<dbReference type="InterPro" id="IPR023170">
    <property type="entry name" value="HhH_base_excis_C"/>
</dbReference>
<proteinExistence type="inferred from homology"/>
<organism evidence="16 17">
    <name type="scientific">Ciceribacter selenitireducens ATCC BAA-1503</name>
    <dbReference type="NCBI Taxonomy" id="1336235"/>
    <lineage>
        <taxon>Bacteria</taxon>
        <taxon>Pseudomonadati</taxon>
        <taxon>Pseudomonadota</taxon>
        <taxon>Alphaproteobacteria</taxon>
        <taxon>Hyphomicrobiales</taxon>
        <taxon>Rhizobiaceae</taxon>
        <taxon>Ciceribacter</taxon>
    </lineage>
</organism>
<dbReference type="SMART" id="SM00478">
    <property type="entry name" value="ENDO3c"/>
    <property type="match status" value="1"/>
</dbReference>
<dbReference type="InterPro" id="IPR029119">
    <property type="entry name" value="MutY_C"/>
</dbReference>
<gene>
    <name evidence="16" type="ORF">RHIZ70_4106</name>
</gene>
<dbReference type="InterPro" id="IPR000445">
    <property type="entry name" value="HhH_motif"/>
</dbReference>
<feature type="domain" description="HhH-GPD" evidence="15">
    <location>
        <begin position="81"/>
        <end position="230"/>
    </location>
</feature>
<evidence type="ECO:0000256" key="1">
    <source>
        <dbReference type="ARBA" id="ARBA00000843"/>
    </source>
</evidence>
<sequence length="394" mass="42466">MEYRGRLSPHPLNGRVIWPDIGHFPFKRQMTSVTIQKKPAAAPLLAWYDRHHRDLPWRISPAMAARGVTPDPYHIWLSEVMLQQTTVAAVKAYFAKFVGLWPTVGDLAAAPSEDVMVAWAGLGYYARARNLKKCAEAVASVYGGRFPDTEEGLKALPGIGDYTAAAVAAIAFNRPAAVMDGNVERVISRLFAIDAPLPGSKPQMKTRVAAMTPQDRPGDFAQAMMDLGATICTPKRPACALCPFNDVCIALATDDPERFPVKAAKKDKPVRLGAAFVAVDTDGHLLLRRRPDSGLLGGMTEVPTTAWTSRVDGETGVEAAPFAAGWQACGTVTHVFTHFELRLGVYRVLVSRAEAGPVHGFWAPVTNLDGEALPTVMKKAIAAAIPTAFPTSKG</sequence>
<evidence type="ECO:0000256" key="6">
    <source>
        <dbReference type="ARBA" id="ARBA00022485"/>
    </source>
</evidence>
<keyword evidence="11" id="KW-0411">Iron-sulfur</keyword>
<keyword evidence="12" id="KW-0234">DNA repair</keyword>